<evidence type="ECO:0000259" key="1">
    <source>
        <dbReference type="PROSITE" id="PS51352"/>
    </source>
</evidence>
<dbReference type="GO" id="GO:0016491">
    <property type="term" value="F:oxidoreductase activity"/>
    <property type="evidence" value="ECO:0007669"/>
    <property type="project" value="InterPro"/>
</dbReference>
<dbReference type="Pfam" id="PF00578">
    <property type="entry name" value="AhpC-TSA"/>
    <property type="match status" value="1"/>
</dbReference>
<organism evidence="2 3">
    <name type="scientific">Maribacter cobaltidurans</name>
    <dbReference type="NCBI Taxonomy" id="1178778"/>
    <lineage>
        <taxon>Bacteria</taxon>
        <taxon>Pseudomonadati</taxon>
        <taxon>Bacteroidota</taxon>
        <taxon>Flavobacteriia</taxon>
        <taxon>Flavobacteriales</taxon>
        <taxon>Flavobacteriaceae</taxon>
        <taxon>Maribacter</taxon>
    </lineage>
</organism>
<proteinExistence type="predicted"/>
<feature type="domain" description="Thioredoxin" evidence="1">
    <location>
        <begin position="10"/>
        <end position="179"/>
    </location>
</feature>
<sequence length="179" mass="20581">MKSVKECNGLPVGNAVIEFSGTDHNGNEILLSDLLKKGKLVVVFYRGQWCPICMPHLRKLQEDLKKIEDKGASLIIITPEKQENIKKTILKTSITVPIIYDKNYKIMKQFDVAFIPSKGLRFMYNTMLRANLKNAQSDDSQTLPVPATFIIDTDGKVIWRHFNRDYKKRSKIKELLNQL</sequence>
<dbReference type="InterPro" id="IPR013766">
    <property type="entry name" value="Thioredoxin_domain"/>
</dbReference>
<dbReference type="KEGG" id="marb:CJ263_06790"/>
<dbReference type="RefSeq" id="WP_094999144.1">
    <property type="nucleotide sequence ID" value="NZ_BMJL01000006.1"/>
</dbReference>
<gene>
    <name evidence="2" type="ORF">CJ263_06790</name>
</gene>
<dbReference type="CDD" id="cd02970">
    <property type="entry name" value="PRX_like2"/>
    <property type="match status" value="1"/>
</dbReference>
<dbReference type="EMBL" id="CP022957">
    <property type="protein sequence ID" value="ASV32593.1"/>
    <property type="molecule type" value="Genomic_DNA"/>
</dbReference>
<keyword evidence="3" id="KW-1185">Reference proteome</keyword>
<dbReference type="InterPro" id="IPR036249">
    <property type="entry name" value="Thioredoxin-like_sf"/>
</dbReference>
<dbReference type="PANTHER" id="PTHR42852:SF13">
    <property type="entry name" value="PROTEIN DIPZ"/>
    <property type="match status" value="1"/>
</dbReference>
<dbReference type="AlphaFoldDB" id="A0A223VB51"/>
<protein>
    <submittedName>
        <fullName evidence="2">Alkyl hydroperoxide reductase</fullName>
    </submittedName>
</protein>
<accession>A0A223VB51</accession>
<dbReference type="GO" id="GO:0016209">
    <property type="term" value="F:antioxidant activity"/>
    <property type="evidence" value="ECO:0007669"/>
    <property type="project" value="InterPro"/>
</dbReference>
<evidence type="ECO:0000313" key="2">
    <source>
        <dbReference type="EMBL" id="ASV32593.1"/>
    </source>
</evidence>
<dbReference type="PROSITE" id="PS51352">
    <property type="entry name" value="THIOREDOXIN_2"/>
    <property type="match status" value="1"/>
</dbReference>
<evidence type="ECO:0000313" key="3">
    <source>
        <dbReference type="Proteomes" id="UP000215244"/>
    </source>
</evidence>
<reference evidence="2 3" key="1">
    <citation type="submission" date="2017-08" db="EMBL/GenBank/DDBJ databases">
        <title>The complete genome sequence of Maribacter sp. B1, isolated from deep-sea sediment.</title>
        <authorList>
            <person name="Wu Y.-H."/>
            <person name="Cheng H."/>
            <person name="Xu X.-W."/>
        </authorList>
    </citation>
    <scope>NUCLEOTIDE SEQUENCE [LARGE SCALE GENOMIC DNA]</scope>
    <source>
        <strain evidence="2 3">B1</strain>
    </source>
</reference>
<dbReference type="PANTHER" id="PTHR42852">
    <property type="entry name" value="THIOL:DISULFIDE INTERCHANGE PROTEIN DSBE"/>
    <property type="match status" value="1"/>
</dbReference>
<dbReference type="Proteomes" id="UP000215244">
    <property type="component" value="Chromosome"/>
</dbReference>
<dbReference type="SUPFAM" id="SSF52833">
    <property type="entry name" value="Thioredoxin-like"/>
    <property type="match status" value="1"/>
</dbReference>
<dbReference type="OrthoDB" id="9809746at2"/>
<dbReference type="Gene3D" id="3.40.30.10">
    <property type="entry name" value="Glutaredoxin"/>
    <property type="match status" value="1"/>
</dbReference>
<dbReference type="InterPro" id="IPR050553">
    <property type="entry name" value="Thioredoxin_ResA/DsbE_sf"/>
</dbReference>
<name>A0A223VB51_9FLAO</name>
<dbReference type="InterPro" id="IPR000866">
    <property type="entry name" value="AhpC/TSA"/>
</dbReference>